<evidence type="ECO:0000313" key="6">
    <source>
        <dbReference type="EMBL" id="GAK55074.1"/>
    </source>
</evidence>
<keyword evidence="4" id="KW-0472">Membrane</keyword>
<dbReference type="InterPro" id="IPR030678">
    <property type="entry name" value="Peptide/Ni-bd"/>
</dbReference>
<keyword evidence="3" id="KW-0732">Signal</keyword>
<gene>
    <name evidence="6" type="ORF">U27_01905</name>
</gene>
<dbReference type="GO" id="GO:1904680">
    <property type="term" value="F:peptide transmembrane transporter activity"/>
    <property type="evidence" value="ECO:0007669"/>
    <property type="project" value="TreeGrafter"/>
</dbReference>
<feature type="domain" description="Solute-binding protein family 5" evidence="5">
    <location>
        <begin position="143"/>
        <end position="540"/>
    </location>
</feature>
<keyword evidence="4" id="KW-0812">Transmembrane</keyword>
<dbReference type="Proteomes" id="UP000030661">
    <property type="component" value="Unassembled WGS sequence"/>
</dbReference>
<dbReference type="AlphaFoldDB" id="A0A0S6W9G0"/>
<keyword evidence="7" id="KW-1185">Reference proteome</keyword>
<reference evidence="6" key="1">
    <citation type="journal article" date="2015" name="PeerJ">
        <title>First genomic representation of candidate bacterial phylum KSB3 points to enhanced environmental sensing as a trigger of wastewater bulking.</title>
        <authorList>
            <person name="Sekiguchi Y."/>
            <person name="Ohashi A."/>
            <person name="Parks D.H."/>
            <person name="Yamauchi T."/>
            <person name="Tyson G.W."/>
            <person name="Hugenholtz P."/>
        </authorList>
    </citation>
    <scope>NUCLEOTIDE SEQUENCE [LARGE SCALE GENOMIC DNA]</scope>
</reference>
<dbReference type="FunFam" id="3.10.105.10:FF:000006">
    <property type="entry name" value="Peptide ABC transporter substrate-binding protein"/>
    <property type="match status" value="1"/>
</dbReference>
<dbReference type="PANTHER" id="PTHR30290:SF65">
    <property type="entry name" value="MONOACYL PHOSPHATIDYLINOSITOL TETRAMANNOSIDE-BINDING PROTEIN LPQW-RELATED"/>
    <property type="match status" value="1"/>
</dbReference>
<organism evidence="6">
    <name type="scientific">Vecturithrix granuli</name>
    <dbReference type="NCBI Taxonomy" id="1499967"/>
    <lineage>
        <taxon>Bacteria</taxon>
        <taxon>Candidatus Moduliflexota</taxon>
        <taxon>Candidatus Vecturitrichia</taxon>
        <taxon>Candidatus Vecturitrichales</taxon>
        <taxon>Candidatus Vecturitrichaceae</taxon>
        <taxon>Candidatus Vecturithrix</taxon>
    </lineage>
</organism>
<keyword evidence="2" id="KW-0813">Transport</keyword>
<dbReference type="Pfam" id="PF00496">
    <property type="entry name" value="SBP_bac_5"/>
    <property type="match status" value="1"/>
</dbReference>
<dbReference type="PIRSF" id="PIRSF002741">
    <property type="entry name" value="MppA"/>
    <property type="match status" value="1"/>
</dbReference>
<dbReference type="STRING" id="1499967.U27_01905"/>
<keyword evidence="4" id="KW-1133">Transmembrane helix</keyword>
<dbReference type="GO" id="GO:0015833">
    <property type="term" value="P:peptide transport"/>
    <property type="evidence" value="ECO:0007669"/>
    <property type="project" value="TreeGrafter"/>
</dbReference>
<feature type="transmembrane region" description="Helical" evidence="4">
    <location>
        <begin position="12"/>
        <end position="28"/>
    </location>
</feature>
<sequence length="635" mass="71705">MNNESGKKSAKPYILAFVLWGIFFLMIYEDQIPEFAARVMNSFHASYSALIRFIQTTQTEPPQKIETTLPLALAPDMNAQTVGDTLRIINPEAPTLLNPHLSSSLQDWEPSRITYEPLASFDKNGNLIPFLAAEIPTLENGGLAADGKSVTWKLKQDVKWSDGTPFTAEDVFFTYQFDINPEVNTPYAENYEVVDSLEVLDSYTIKINFKNVNPAWATLFVGIEGTILPRHIFEPYNGSNAHEAPANTLPVGTGPYRAVPPGIKTQEVLLLGTQLLETNKIVFEPNPYFRELETLYFSRIEFRGGGTSEEAARSVFQEGAVDYAFGVETLSNEVLEEMMQGEQGRLIINWGSGCERIAMNRTDPNRATEDGERSSVNFPHPLFSDKRIRQAIAYAINRDAIVQAFGPAGRPTSNNLIAPPQYNSPNVFYTFNLTKAAELLDEAGWIDTDHDGIREKDGVKMKVVYQTYVGEAAQQTQRIVKDTLESIGIEVELKIVDSSIMFGSPLENPDNVRRFNADMQEFFRMSSSPDPGSYMKGWTCSQIPQKVNNWTGANYERWCNQEYDDLYQQTTVEVDPKRRQQMFIRMNDLLIEDVVMIPLVDWADVRGISQTVAGIDLTPWDANTWNIKNWKRIAR</sequence>
<evidence type="ECO:0000256" key="2">
    <source>
        <dbReference type="ARBA" id="ARBA00022448"/>
    </source>
</evidence>
<comment type="similarity">
    <text evidence="1">Belongs to the bacterial solute-binding protein 5 family.</text>
</comment>
<evidence type="ECO:0000256" key="4">
    <source>
        <dbReference type="SAM" id="Phobius"/>
    </source>
</evidence>
<evidence type="ECO:0000256" key="1">
    <source>
        <dbReference type="ARBA" id="ARBA00005695"/>
    </source>
</evidence>
<dbReference type="InterPro" id="IPR039424">
    <property type="entry name" value="SBP_5"/>
</dbReference>
<dbReference type="Gene3D" id="3.10.105.10">
    <property type="entry name" value="Dipeptide-binding Protein, Domain 3"/>
    <property type="match status" value="1"/>
</dbReference>
<dbReference type="InterPro" id="IPR000914">
    <property type="entry name" value="SBP_5_dom"/>
</dbReference>
<dbReference type="SUPFAM" id="SSF53850">
    <property type="entry name" value="Periplasmic binding protein-like II"/>
    <property type="match status" value="1"/>
</dbReference>
<dbReference type="Gene3D" id="3.40.190.10">
    <property type="entry name" value="Periplasmic binding protein-like II"/>
    <property type="match status" value="1"/>
</dbReference>
<accession>A0A0S6W9G0</accession>
<dbReference type="HOGENOM" id="CLU_017028_8_6_0"/>
<dbReference type="EMBL" id="DF820463">
    <property type="protein sequence ID" value="GAK55074.1"/>
    <property type="molecule type" value="Genomic_DNA"/>
</dbReference>
<dbReference type="GO" id="GO:0043190">
    <property type="term" value="C:ATP-binding cassette (ABC) transporter complex"/>
    <property type="evidence" value="ECO:0007669"/>
    <property type="project" value="InterPro"/>
</dbReference>
<dbReference type="PANTHER" id="PTHR30290">
    <property type="entry name" value="PERIPLASMIC BINDING COMPONENT OF ABC TRANSPORTER"/>
    <property type="match status" value="1"/>
</dbReference>
<evidence type="ECO:0000259" key="5">
    <source>
        <dbReference type="Pfam" id="PF00496"/>
    </source>
</evidence>
<evidence type="ECO:0000256" key="3">
    <source>
        <dbReference type="ARBA" id="ARBA00022729"/>
    </source>
</evidence>
<dbReference type="GO" id="GO:0042597">
    <property type="term" value="C:periplasmic space"/>
    <property type="evidence" value="ECO:0007669"/>
    <property type="project" value="UniProtKB-ARBA"/>
</dbReference>
<dbReference type="CDD" id="cd08513">
    <property type="entry name" value="PBP2_thermophilic_Hb8_like"/>
    <property type="match status" value="1"/>
</dbReference>
<evidence type="ECO:0000313" key="7">
    <source>
        <dbReference type="Proteomes" id="UP000030661"/>
    </source>
</evidence>
<name>A0A0S6W9G0_VECG1</name>
<dbReference type="eggNOG" id="COG0747">
    <property type="taxonomic scope" value="Bacteria"/>
</dbReference>
<protein>
    <submittedName>
        <fullName evidence="6">Oligopeptide binding protein of ABC transporter</fullName>
    </submittedName>
</protein>
<proteinExistence type="inferred from homology"/>